<dbReference type="Proteomes" id="UP001242313">
    <property type="component" value="Unassembled WGS sequence"/>
</dbReference>
<dbReference type="SMART" id="SM00966">
    <property type="entry name" value="SpoVT_AbrB"/>
    <property type="match status" value="1"/>
</dbReference>
<dbReference type="SUPFAM" id="SSF89447">
    <property type="entry name" value="AbrB/MazE/MraZ-like"/>
    <property type="match status" value="1"/>
</dbReference>
<name>A0ABU0FSI7_9BACI</name>
<dbReference type="Pfam" id="PF04014">
    <property type="entry name" value="MazE_antitoxin"/>
    <property type="match status" value="1"/>
</dbReference>
<dbReference type="InterPro" id="IPR037914">
    <property type="entry name" value="SpoVT-AbrB_sf"/>
</dbReference>
<feature type="domain" description="SpoVT-AbrB" evidence="1">
    <location>
        <begin position="8"/>
        <end position="51"/>
    </location>
</feature>
<dbReference type="GO" id="GO:0003677">
    <property type="term" value="F:DNA binding"/>
    <property type="evidence" value="ECO:0007669"/>
    <property type="project" value="UniProtKB-KW"/>
</dbReference>
<dbReference type="InterPro" id="IPR052731">
    <property type="entry name" value="B_subtilis_Trans_State_Reg"/>
</dbReference>
<dbReference type="PANTHER" id="PTHR36432:SF4">
    <property type="entry name" value="TRANSITION STATE REGULATOR ABH-RELATED"/>
    <property type="match status" value="1"/>
</dbReference>
<evidence type="ECO:0000313" key="2">
    <source>
        <dbReference type="EMBL" id="MDQ0412690.1"/>
    </source>
</evidence>
<dbReference type="InterPro" id="IPR007159">
    <property type="entry name" value="SpoVT-AbrB_dom"/>
</dbReference>
<organism evidence="2 3">
    <name type="scientific">Mesobacillus stamsii</name>
    <dbReference type="NCBI Taxonomy" id="225347"/>
    <lineage>
        <taxon>Bacteria</taxon>
        <taxon>Bacillati</taxon>
        <taxon>Bacillota</taxon>
        <taxon>Bacilli</taxon>
        <taxon>Bacillales</taxon>
        <taxon>Bacillaceae</taxon>
        <taxon>Mesobacillus</taxon>
    </lineage>
</organism>
<dbReference type="PANTHER" id="PTHR36432">
    <property type="match status" value="1"/>
</dbReference>
<evidence type="ECO:0000259" key="1">
    <source>
        <dbReference type="SMART" id="SM00966"/>
    </source>
</evidence>
<comment type="caution">
    <text evidence="2">The sequence shown here is derived from an EMBL/GenBank/DDBJ whole genome shotgun (WGS) entry which is preliminary data.</text>
</comment>
<dbReference type="Gene3D" id="2.10.260.10">
    <property type="match status" value="1"/>
</dbReference>
<reference evidence="2 3" key="1">
    <citation type="submission" date="2023-07" db="EMBL/GenBank/DDBJ databases">
        <title>Genomic Encyclopedia of Type Strains, Phase IV (KMG-IV): sequencing the most valuable type-strain genomes for metagenomic binning, comparative biology and taxonomic classification.</title>
        <authorList>
            <person name="Goeker M."/>
        </authorList>
    </citation>
    <scope>NUCLEOTIDE SEQUENCE [LARGE SCALE GENOMIC DNA]</scope>
    <source>
        <strain evidence="2 3">DSM 19598</strain>
    </source>
</reference>
<keyword evidence="3" id="KW-1185">Reference proteome</keyword>
<protein>
    <submittedName>
        <fullName evidence="2">Bifunctional DNA-binding transcriptional regulator/antitoxin component of YhaV-PrlF toxin-antitoxin module</fullName>
    </submittedName>
</protein>
<accession>A0ABU0FSI7</accession>
<dbReference type="EMBL" id="JAUSUN010000004">
    <property type="protein sequence ID" value="MDQ0412690.1"/>
    <property type="molecule type" value="Genomic_DNA"/>
</dbReference>
<sequence length="88" mass="9922">MKNLGIVRNMDELGRVVIPMEVRRTNGWEPRTPLEILATDEGVFIRKYQPRDSEKEKVAETLIAMAATAKDQAQKDALTQAVALLKKN</sequence>
<evidence type="ECO:0000313" key="3">
    <source>
        <dbReference type="Proteomes" id="UP001242313"/>
    </source>
</evidence>
<proteinExistence type="predicted"/>
<gene>
    <name evidence="2" type="ORF">J2S25_000870</name>
</gene>
<dbReference type="RefSeq" id="WP_307191279.1">
    <property type="nucleotide sequence ID" value="NZ_JAUSUN010000004.1"/>
</dbReference>
<keyword evidence="2" id="KW-0238">DNA-binding</keyword>